<dbReference type="GO" id="GO:0005829">
    <property type="term" value="C:cytosol"/>
    <property type="evidence" value="ECO:0007669"/>
    <property type="project" value="TreeGrafter"/>
</dbReference>
<comment type="caution">
    <text evidence="2">The sequence shown here is derived from an EMBL/GenBank/DDBJ whole genome shotgun (WGS) entry which is preliminary data.</text>
</comment>
<proteinExistence type="predicted"/>
<dbReference type="OrthoDB" id="9770306at2"/>
<name>A0A1E5G6E4_9FIRM</name>
<dbReference type="STRING" id="766136.BHF68_00400"/>
<feature type="domain" description="Cysteine-rich" evidence="1">
    <location>
        <begin position="4"/>
        <end position="84"/>
    </location>
</feature>
<dbReference type="InterPro" id="IPR004017">
    <property type="entry name" value="Cys_rich_dom"/>
</dbReference>
<reference evidence="2 3" key="1">
    <citation type="submission" date="2016-09" db="EMBL/GenBank/DDBJ databases">
        <title>Draft genome sequence for the type strain of Desulfuribacillus alkaliarsenatis AHT28, an obligately anaerobic, sulfidogenic bacterium isolated from Russian soda lake sediments.</title>
        <authorList>
            <person name="Abin C.A."/>
            <person name="Hollibaugh J.T."/>
        </authorList>
    </citation>
    <scope>NUCLEOTIDE SEQUENCE [LARGE SCALE GENOMIC DNA]</scope>
    <source>
        <strain evidence="2 3">AHT28</strain>
    </source>
</reference>
<sequence>MKVALLGTCIADMFYPQAIESTYKLLKRQGVTVDYPEDQICCGQPSFNSGYFDEAARVAKHLIKSFEKTEYIITPSGSCAAMIRDNYPRLFKDDPQALEQAKTFANKVYEFSEFFVKVLGVKDLGAKYDAKVTYHHSCHMSRLLRIKDAPVELIKNIEGVEYVELPNNQDCCGFGGTFSVKMADISSSMLNEKIENVKKTGAEILVGSDLSCLMNISGGLSRQGINVKTMHVAELLDRGLQ</sequence>
<evidence type="ECO:0000313" key="2">
    <source>
        <dbReference type="EMBL" id="OEF98750.1"/>
    </source>
</evidence>
<dbReference type="EMBL" id="MIJE01000001">
    <property type="protein sequence ID" value="OEF98750.1"/>
    <property type="molecule type" value="Genomic_DNA"/>
</dbReference>
<evidence type="ECO:0000259" key="1">
    <source>
        <dbReference type="Pfam" id="PF02754"/>
    </source>
</evidence>
<dbReference type="Pfam" id="PF02754">
    <property type="entry name" value="CCG"/>
    <property type="match status" value="2"/>
</dbReference>
<organism evidence="2 3">
    <name type="scientific">Desulfuribacillus alkaliarsenatis</name>
    <dbReference type="NCBI Taxonomy" id="766136"/>
    <lineage>
        <taxon>Bacteria</taxon>
        <taxon>Bacillati</taxon>
        <taxon>Bacillota</taxon>
        <taxon>Desulfuribacillia</taxon>
        <taxon>Desulfuribacillales</taxon>
        <taxon>Desulfuribacillaceae</taxon>
        <taxon>Desulfuribacillus</taxon>
    </lineage>
</organism>
<keyword evidence="3" id="KW-1185">Reference proteome</keyword>
<dbReference type="PANTHER" id="PTHR30296">
    <property type="entry name" value="UNCHARACTERIZED PROTEIN YKGE"/>
    <property type="match status" value="1"/>
</dbReference>
<dbReference type="Proteomes" id="UP000094296">
    <property type="component" value="Unassembled WGS sequence"/>
</dbReference>
<evidence type="ECO:0000313" key="3">
    <source>
        <dbReference type="Proteomes" id="UP000094296"/>
    </source>
</evidence>
<dbReference type="PANTHER" id="PTHR30296:SF0">
    <property type="entry name" value="LACTATE UTILIZATION PROTEIN A"/>
    <property type="match status" value="1"/>
</dbReference>
<accession>A0A1E5G6E4</accession>
<feature type="domain" description="Cysteine-rich" evidence="1">
    <location>
        <begin position="132"/>
        <end position="216"/>
    </location>
</feature>
<dbReference type="RefSeq" id="WP_069642242.1">
    <property type="nucleotide sequence ID" value="NZ_MIJE01000001.1"/>
</dbReference>
<dbReference type="AlphaFoldDB" id="A0A1E5G6E4"/>
<dbReference type="GO" id="GO:0016491">
    <property type="term" value="F:oxidoreductase activity"/>
    <property type="evidence" value="ECO:0007669"/>
    <property type="project" value="UniProtKB-ARBA"/>
</dbReference>
<gene>
    <name evidence="2" type="ORF">BHF68_00400</name>
</gene>
<protein>
    <submittedName>
        <fullName evidence="2">Fe-S oxidoreductase</fullName>
    </submittedName>
</protein>